<dbReference type="Proteomes" id="UP000298642">
    <property type="component" value="Chromosome"/>
</dbReference>
<keyword evidence="3" id="KW-1185">Reference proteome</keyword>
<dbReference type="Pfam" id="PF04298">
    <property type="entry name" value="Zn_peptidase_2"/>
    <property type="match status" value="1"/>
</dbReference>
<feature type="transmembrane region" description="Helical" evidence="1">
    <location>
        <begin position="145"/>
        <end position="169"/>
    </location>
</feature>
<keyword evidence="1" id="KW-0472">Membrane</keyword>
<proteinExistence type="predicted"/>
<dbReference type="RefSeq" id="WP_119311020.1">
    <property type="nucleotide sequence ID" value="NZ_CAUWCU010000005.1"/>
</dbReference>
<name>A0A4D7AW51_9FIRM</name>
<evidence type="ECO:0000313" key="2">
    <source>
        <dbReference type="EMBL" id="QCI57872.1"/>
    </source>
</evidence>
<protein>
    <submittedName>
        <fullName evidence="2">Zinc metallopeptidase</fullName>
    </submittedName>
</protein>
<organism evidence="2 3">
    <name type="scientific">Dysosmobacter welbionis</name>
    <dbReference type="NCBI Taxonomy" id="2093857"/>
    <lineage>
        <taxon>Bacteria</taxon>
        <taxon>Bacillati</taxon>
        <taxon>Bacillota</taxon>
        <taxon>Clostridia</taxon>
        <taxon>Eubacteriales</taxon>
        <taxon>Oscillospiraceae</taxon>
        <taxon>Dysosmobacter</taxon>
    </lineage>
</organism>
<dbReference type="PANTHER" id="PTHR36434">
    <property type="entry name" value="MEMBRANE PROTEASE YUGP-RELATED"/>
    <property type="match status" value="1"/>
</dbReference>
<feature type="transmembrane region" description="Helical" evidence="1">
    <location>
        <begin position="20"/>
        <end position="42"/>
    </location>
</feature>
<sequence length="247" mass="27015">MPYYGHIYYGYGDFLANNLYVLLLIPVLLLSLWAQFQVSGSFRRYNAVNNRRRITGAQAAEAVLRAHGVFGVPVRPCRGNLTDHYDPRDNTIYLSETVYDAPTIAAVGVAAHEAGHAVQYAENYGPVRLRTAIIPATRIGSSLSFILLLVGLVLYNQSLFFIGIVLFSFTTLFQLVTLPVEFNASARAIATIDGAGLLDEDELPGAKKVLRAAALTYVAALLMSLLQLMRFVLIFIGRGGRDQGGSQ</sequence>
<evidence type="ECO:0000313" key="3">
    <source>
        <dbReference type="Proteomes" id="UP000298642"/>
    </source>
</evidence>
<dbReference type="EMBL" id="CP034413">
    <property type="protein sequence ID" value="QCI57872.1"/>
    <property type="molecule type" value="Genomic_DNA"/>
</dbReference>
<feature type="transmembrane region" description="Helical" evidence="1">
    <location>
        <begin position="214"/>
        <end position="236"/>
    </location>
</feature>
<accession>A0A4D7AW51</accession>
<gene>
    <name evidence="2" type="ORF">EIO64_00350</name>
</gene>
<dbReference type="PANTHER" id="PTHR36434:SF1">
    <property type="entry name" value="MEMBRANE PROTEASE YUGP-RELATED"/>
    <property type="match status" value="1"/>
</dbReference>
<keyword evidence="1" id="KW-1133">Transmembrane helix</keyword>
<reference evidence="3" key="1">
    <citation type="submission" date="2018-12" db="EMBL/GenBank/DDBJ databases">
        <title>Dusodibacter welbiota gen. nov., sp. nov., isolated from human faeces and emended description of the Oscillibacter genus.</title>
        <authorList>
            <person name="Le Roy T."/>
            <person name="Van der Smissen P."/>
            <person name="Delzenne N."/>
            <person name="Muccioli G."/>
            <person name="Collet J.F."/>
            <person name="Cani P.D."/>
        </authorList>
    </citation>
    <scope>NUCLEOTIDE SEQUENCE [LARGE SCALE GENOMIC DNA]</scope>
    <source>
        <strain evidence="3">J115</strain>
    </source>
</reference>
<dbReference type="KEGG" id="obj:EIO64_00350"/>
<dbReference type="InterPro" id="IPR007395">
    <property type="entry name" value="Zn_peptidase_2"/>
</dbReference>
<dbReference type="AlphaFoldDB" id="A0A4D7AW51"/>
<keyword evidence="1" id="KW-0812">Transmembrane</keyword>
<dbReference type="GeneID" id="89521181"/>
<evidence type="ECO:0000256" key="1">
    <source>
        <dbReference type="SAM" id="Phobius"/>
    </source>
</evidence>